<dbReference type="InterPro" id="IPR044665">
    <property type="entry name" value="E_coli_cyclophilin_A-like"/>
</dbReference>
<dbReference type="PRINTS" id="PR00153">
    <property type="entry name" value="CSAPPISMRASE"/>
</dbReference>
<dbReference type="Proteomes" id="UP000682739">
    <property type="component" value="Chromosome"/>
</dbReference>
<dbReference type="SUPFAM" id="SSF50891">
    <property type="entry name" value="Cyclophilin-like"/>
    <property type="match status" value="1"/>
</dbReference>
<dbReference type="AlphaFoldDB" id="A0A975DEA5"/>
<reference evidence="5" key="1">
    <citation type="submission" date="2021-03" db="EMBL/GenBank/DDBJ databases">
        <title>Description of Psychrosphaera ytuae sp. nov. isolated from deep sea sediment of South China Sea.</title>
        <authorList>
            <person name="Zhang J."/>
            <person name="Xu X.-D."/>
        </authorList>
    </citation>
    <scope>NUCLEOTIDE SEQUENCE</scope>
    <source>
        <strain evidence="5">MTZ26</strain>
    </source>
</reference>
<dbReference type="InterPro" id="IPR029000">
    <property type="entry name" value="Cyclophilin-like_dom_sf"/>
</dbReference>
<keyword evidence="1 3" id="KW-0697">Rotamase</keyword>
<evidence type="ECO:0000313" key="5">
    <source>
        <dbReference type="EMBL" id="QTH65389.1"/>
    </source>
</evidence>
<feature type="domain" description="PPIase cyclophilin-type" evidence="4">
    <location>
        <begin position="23"/>
        <end position="185"/>
    </location>
</feature>
<sequence length="189" mass="21625">MMTAFCSFAENKGRGEYIQPDNLFPRIKMETNLGSMIIELDRSRAPVTVDNFLSYVEAKRYDNTIFHRLEPEFVLQGGGYTDEMESIKEFDQIINESGNGLKNDQGTIAMARQLSPHTATSQFFFNLVDNDSLNPGRNWGYTVFGYIFEGEEVLEKAQQIDSDYSEEHGWPTFPKKQIKIISVEILPES</sequence>
<dbReference type="KEGG" id="psym:J1N51_12165"/>
<gene>
    <name evidence="5" type="ORF">J1N51_12165</name>
</gene>
<evidence type="ECO:0000259" key="4">
    <source>
        <dbReference type="PROSITE" id="PS50072"/>
    </source>
</evidence>
<accession>A0A975DEA5</accession>
<dbReference type="EC" id="5.2.1.8" evidence="3"/>
<keyword evidence="2 3" id="KW-0413">Isomerase</keyword>
<evidence type="ECO:0000256" key="2">
    <source>
        <dbReference type="ARBA" id="ARBA00023235"/>
    </source>
</evidence>
<dbReference type="InterPro" id="IPR002130">
    <property type="entry name" value="Cyclophilin-type_PPIase_dom"/>
</dbReference>
<comment type="catalytic activity">
    <reaction evidence="3">
        <text>[protein]-peptidylproline (omega=180) = [protein]-peptidylproline (omega=0)</text>
        <dbReference type="Rhea" id="RHEA:16237"/>
        <dbReference type="Rhea" id="RHEA-COMP:10747"/>
        <dbReference type="Rhea" id="RHEA-COMP:10748"/>
        <dbReference type="ChEBI" id="CHEBI:83833"/>
        <dbReference type="ChEBI" id="CHEBI:83834"/>
        <dbReference type="EC" id="5.2.1.8"/>
    </reaction>
</comment>
<name>A0A975DEA5_9GAMM</name>
<comment type="similarity">
    <text evidence="3">Belongs to the cyclophilin-type PPIase family.</text>
</comment>
<dbReference type="PROSITE" id="PS50072">
    <property type="entry name" value="CSA_PPIASE_2"/>
    <property type="match status" value="1"/>
</dbReference>
<dbReference type="EMBL" id="CP072110">
    <property type="protein sequence ID" value="QTH65389.1"/>
    <property type="molecule type" value="Genomic_DNA"/>
</dbReference>
<evidence type="ECO:0000313" key="6">
    <source>
        <dbReference type="Proteomes" id="UP000682739"/>
    </source>
</evidence>
<evidence type="ECO:0000256" key="1">
    <source>
        <dbReference type="ARBA" id="ARBA00023110"/>
    </source>
</evidence>
<dbReference type="PANTHER" id="PTHR43246">
    <property type="entry name" value="PEPTIDYL-PROLYL CIS-TRANS ISOMERASE CYP38, CHLOROPLASTIC"/>
    <property type="match status" value="1"/>
</dbReference>
<comment type="function">
    <text evidence="3">PPIases accelerate the folding of proteins. It catalyzes the cis-trans isomerization of proline imidic peptide bonds in oligopeptides.</text>
</comment>
<dbReference type="Pfam" id="PF00160">
    <property type="entry name" value="Pro_isomerase"/>
    <property type="match status" value="1"/>
</dbReference>
<dbReference type="GO" id="GO:0003755">
    <property type="term" value="F:peptidyl-prolyl cis-trans isomerase activity"/>
    <property type="evidence" value="ECO:0007669"/>
    <property type="project" value="UniProtKB-UniRule"/>
</dbReference>
<protein>
    <recommendedName>
        <fullName evidence="3">Peptidyl-prolyl cis-trans isomerase</fullName>
        <shortName evidence="3">PPIase</shortName>
        <ecNumber evidence="3">5.2.1.8</ecNumber>
    </recommendedName>
</protein>
<keyword evidence="6" id="KW-1185">Reference proteome</keyword>
<proteinExistence type="inferred from homology"/>
<dbReference type="Gene3D" id="2.40.100.10">
    <property type="entry name" value="Cyclophilin-like"/>
    <property type="match status" value="1"/>
</dbReference>
<organism evidence="5 6">
    <name type="scientific">Psychrosphaera ytuae</name>
    <dbReference type="NCBI Taxonomy" id="2820710"/>
    <lineage>
        <taxon>Bacteria</taxon>
        <taxon>Pseudomonadati</taxon>
        <taxon>Pseudomonadota</taxon>
        <taxon>Gammaproteobacteria</taxon>
        <taxon>Alteromonadales</taxon>
        <taxon>Pseudoalteromonadaceae</taxon>
        <taxon>Psychrosphaera</taxon>
    </lineage>
</organism>
<evidence type="ECO:0000256" key="3">
    <source>
        <dbReference type="RuleBase" id="RU363019"/>
    </source>
</evidence>